<keyword evidence="2" id="KW-1185">Reference proteome</keyword>
<name>A0ABW1PK08_9FLAO</name>
<accession>A0ABW1PK08</accession>
<organism evidence="1 2">
    <name type="scientific">Flavobacterium qiangtangense</name>
    <dbReference type="NCBI Taxonomy" id="1442595"/>
    <lineage>
        <taxon>Bacteria</taxon>
        <taxon>Pseudomonadati</taxon>
        <taxon>Bacteroidota</taxon>
        <taxon>Flavobacteriia</taxon>
        <taxon>Flavobacteriales</taxon>
        <taxon>Flavobacteriaceae</taxon>
        <taxon>Flavobacterium</taxon>
    </lineage>
</organism>
<reference evidence="2" key="1">
    <citation type="journal article" date="2019" name="Int. J. Syst. Evol. Microbiol.">
        <title>The Global Catalogue of Microorganisms (GCM) 10K type strain sequencing project: providing services to taxonomists for standard genome sequencing and annotation.</title>
        <authorList>
            <consortium name="The Broad Institute Genomics Platform"/>
            <consortium name="The Broad Institute Genome Sequencing Center for Infectious Disease"/>
            <person name="Wu L."/>
            <person name="Ma J."/>
        </authorList>
    </citation>
    <scope>NUCLEOTIDE SEQUENCE [LARGE SCALE GENOMIC DNA]</scope>
    <source>
        <strain evidence="2">CCUG 49679</strain>
    </source>
</reference>
<dbReference type="RefSeq" id="WP_379790182.1">
    <property type="nucleotide sequence ID" value="NZ_JBHSQB010000003.1"/>
</dbReference>
<gene>
    <name evidence="1" type="ORF">ACFPVY_02735</name>
</gene>
<evidence type="ECO:0000313" key="2">
    <source>
        <dbReference type="Proteomes" id="UP001596287"/>
    </source>
</evidence>
<comment type="caution">
    <text evidence="1">The sequence shown here is derived from an EMBL/GenBank/DDBJ whole genome shotgun (WGS) entry which is preliminary data.</text>
</comment>
<proteinExistence type="predicted"/>
<evidence type="ECO:0000313" key="1">
    <source>
        <dbReference type="EMBL" id="MFC6095549.1"/>
    </source>
</evidence>
<protein>
    <submittedName>
        <fullName evidence="1">Uncharacterized protein</fullName>
    </submittedName>
</protein>
<sequence>MTIYINCTNDDLKAKTVRLQDALSHENIDRHYWLEALSPGGKGSDPYEGLPKEDCNAKFTEWMDFYDEYAKLRRY</sequence>
<dbReference type="Proteomes" id="UP001596287">
    <property type="component" value="Unassembled WGS sequence"/>
</dbReference>
<dbReference type="EMBL" id="JBHSQB010000003">
    <property type="protein sequence ID" value="MFC6095549.1"/>
    <property type="molecule type" value="Genomic_DNA"/>
</dbReference>